<feature type="binding site" evidence="8">
    <location>
        <position position="310"/>
    </location>
    <ligand>
        <name>Fe cation</name>
        <dbReference type="ChEBI" id="CHEBI:24875"/>
    </ligand>
</feature>
<dbReference type="PRINTS" id="PR00789">
    <property type="entry name" value="OSIALOPTASE"/>
</dbReference>
<feature type="binding site" evidence="8">
    <location>
        <position position="121"/>
    </location>
    <ligand>
        <name>Fe cation</name>
        <dbReference type="ChEBI" id="CHEBI:24875"/>
    </ligand>
</feature>
<proteinExistence type="inferred from homology"/>
<dbReference type="PANTHER" id="PTHR11735">
    <property type="entry name" value="TRNA N6-ADENOSINE THREONYLCARBAMOYLTRANSFERASE"/>
    <property type="match status" value="1"/>
</dbReference>
<comment type="catalytic activity">
    <reaction evidence="7 8">
        <text>L-threonylcarbamoyladenylate + adenosine(37) in tRNA = N(6)-L-threonylcarbamoyladenosine(37) in tRNA + AMP + H(+)</text>
        <dbReference type="Rhea" id="RHEA:37059"/>
        <dbReference type="Rhea" id="RHEA-COMP:10162"/>
        <dbReference type="Rhea" id="RHEA-COMP:10163"/>
        <dbReference type="ChEBI" id="CHEBI:15378"/>
        <dbReference type="ChEBI" id="CHEBI:73682"/>
        <dbReference type="ChEBI" id="CHEBI:74411"/>
        <dbReference type="ChEBI" id="CHEBI:74418"/>
        <dbReference type="ChEBI" id="CHEBI:456215"/>
        <dbReference type="EC" id="2.3.1.234"/>
    </reaction>
</comment>
<dbReference type="InterPro" id="IPR043129">
    <property type="entry name" value="ATPase_NBD"/>
</dbReference>
<dbReference type="NCBIfam" id="TIGR03723">
    <property type="entry name" value="T6A_TsaD_YgjD"/>
    <property type="match status" value="1"/>
</dbReference>
<feature type="binding site" evidence="8">
    <location>
        <position position="176"/>
    </location>
    <ligand>
        <name>substrate</name>
    </ligand>
</feature>
<dbReference type="EC" id="2.3.1.234" evidence="8"/>
<feature type="domain" description="Gcp-like" evidence="9">
    <location>
        <begin position="33"/>
        <end position="316"/>
    </location>
</feature>
<feature type="binding site" evidence="8">
    <location>
        <position position="282"/>
    </location>
    <ligand>
        <name>substrate</name>
    </ligand>
</feature>
<sequence length="349" mass="36965">MKTEAGTAQSVLILAIETSCDETAVAVVKDGHEVLSSIISSQIEIHRAYGGVVPEVASRKHVEVITLIIEEALSAAGIKPEQLTAVAVTQGPGLVGALLVGVVAAKSLALAWGKPLIGTHHIAGHIYANRLVAELQYPNMTLVVSGGHTELVHMEREGEFRIIGRTRDDAVGEAYDKVARALGFPYPGGPHVDRLAREAAAAVPLPRVWLEHDSYDFSFSGLKSAVLNVVNQSKMKGLTPDVAGIARGFQESVVEVLVEKAVRAVRSCNARQLLLCGGVAANVGLRTALTSRCKAEGIELIIPPPIYCTDNAAMIGAAAYVKWQHDGGTPLDMVADPGFSLEKWSVAAY</sequence>
<reference evidence="10 11" key="1">
    <citation type="submission" date="2019-11" db="EMBL/GenBank/DDBJ databases">
        <title>Paenibacillus monticola sp. nov., a novel PGPR strain isolated from mountain sample in China.</title>
        <authorList>
            <person name="Zhao Q."/>
            <person name="Li H.-P."/>
            <person name="Zhang J.-L."/>
        </authorList>
    </citation>
    <scope>NUCLEOTIDE SEQUENCE [LARGE SCALE GENOMIC DNA]</scope>
    <source>
        <strain evidence="10 11">LC-T2</strain>
    </source>
</reference>
<dbReference type="FunFam" id="3.30.420.40:FF:000040">
    <property type="entry name" value="tRNA N6-adenosine threonylcarbamoyltransferase"/>
    <property type="match status" value="1"/>
</dbReference>
<dbReference type="GO" id="GO:0005506">
    <property type="term" value="F:iron ion binding"/>
    <property type="evidence" value="ECO:0007669"/>
    <property type="project" value="UniProtKB-UniRule"/>
</dbReference>
<dbReference type="EMBL" id="WJXB01000001">
    <property type="protein sequence ID" value="MRN51602.1"/>
    <property type="molecule type" value="Genomic_DNA"/>
</dbReference>
<evidence type="ECO:0000256" key="7">
    <source>
        <dbReference type="ARBA" id="ARBA00048117"/>
    </source>
</evidence>
<dbReference type="InterPro" id="IPR000905">
    <property type="entry name" value="Gcp-like_dom"/>
</dbReference>
<comment type="caution">
    <text evidence="10">The sequence shown here is derived from an EMBL/GenBank/DDBJ whole genome shotgun (WGS) entry which is preliminary data.</text>
</comment>
<dbReference type="PROSITE" id="PS01016">
    <property type="entry name" value="GLYCOPROTEASE"/>
    <property type="match status" value="1"/>
</dbReference>
<dbReference type="NCBIfam" id="TIGR00329">
    <property type="entry name" value="gcp_kae1"/>
    <property type="match status" value="1"/>
</dbReference>
<protein>
    <recommendedName>
        <fullName evidence="8">tRNA N6-adenosine threonylcarbamoyltransferase</fullName>
        <ecNumber evidence="8">2.3.1.234</ecNumber>
    </recommendedName>
    <alternativeName>
        <fullName evidence="8">N6-L-threonylcarbamoyladenine synthase</fullName>
        <shortName evidence="8">t(6)A synthase</shortName>
    </alternativeName>
    <alternativeName>
        <fullName evidence="8">t(6)A37 threonylcarbamoyladenosine biosynthesis protein TsaD</fullName>
    </alternativeName>
    <alternativeName>
        <fullName evidence="8">tRNA threonylcarbamoyladenosine biosynthesis protein TsaD</fullName>
    </alternativeName>
</protein>
<evidence type="ECO:0000256" key="5">
    <source>
        <dbReference type="ARBA" id="ARBA00023004"/>
    </source>
</evidence>
<dbReference type="InterPro" id="IPR017860">
    <property type="entry name" value="Peptidase_M22_CS"/>
</dbReference>
<keyword evidence="1 8" id="KW-0963">Cytoplasm</keyword>
<keyword evidence="5 8" id="KW-0408">Iron</keyword>
<dbReference type="InterPro" id="IPR017861">
    <property type="entry name" value="KAE1/TsaD"/>
</dbReference>
<evidence type="ECO:0000313" key="11">
    <source>
        <dbReference type="Proteomes" id="UP000463051"/>
    </source>
</evidence>
<gene>
    <name evidence="8 10" type="primary">tsaD</name>
    <name evidence="10" type="ORF">GJB61_01080</name>
</gene>
<dbReference type="GO" id="GO:0002949">
    <property type="term" value="P:tRNA threonylcarbamoyladenosine modification"/>
    <property type="evidence" value="ECO:0007669"/>
    <property type="project" value="UniProtKB-UniRule"/>
</dbReference>
<comment type="cofactor">
    <cofactor evidence="8">
        <name>Fe(2+)</name>
        <dbReference type="ChEBI" id="CHEBI:29033"/>
    </cofactor>
    <text evidence="8">Binds 1 Fe(2+) ion per subunit.</text>
</comment>
<dbReference type="GO" id="GO:0005737">
    <property type="term" value="C:cytoplasm"/>
    <property type="evidence" value="ECO:0007669"/>
    <property type="project" value="UniProtKB-SubCell"/>
</dbReference>
<name>A0A7X2H124_9BACL</name>
<evidence type="ECO:0000256" key="8">
    <source>
        <dbReference type="HAMAP-Rule" id="MF_01445"/>
    </source>
</evidence>
<evidence type="ECO:0000256" key="2">
    <source>
        <dbReference type="ARBA" id="ARBA00022679"/>
    </source>
</evidence>
<evidence type="ECO:0000256" key="1">
    <source>
        <dbReference type="ARBA" id="ARBA00022490"/>
    </source>
</evidence>
<evidence type="ECO:0000259" key="9">
    <source>
        <dbReference type="Pfam" id="PF00814"/>
    </source>
</evidence>
<dbReference type="InterPro" id="IPR022450">
    <property type="entry name" value="TsaD"/>
</dbReference>
<evidence type="ECO:0000256" key="6">
    <source>
        <dbReference type="ARBA" id="ARBA00023315"/>
    </source>
</evidence>
<dbReference type="Pfam" id="PF00814">
    <property type="entry name" value="TsaD"/>
    <property type="match status" value="1"/>
</dbReference>
<feature type="binding site" evidence="8">
    <location>
        <position position="189"/>
    </location>
    <ligand>
        <name>substrate</name>
    </ligand>
</feature>
<organism evidence="10 11">
    <name type="scientific">Paenibacillus monticola</name>
    <dbReference type="NCBI Taxonomy" id="2666075"/>
    <lineage>
        <taxon>Bacteria</taxon>
        <taxon>Bacillati</taxon>
        <taxon>Bacillota</taxon>
        <taxon>Bacilli</taxon>
        <taxon>Bacillales</taxon>
        <taxon>Paenibacillaceae</taxon>
        <taxon>Paenibacillus</taxon>
    </lineage>
</organism>
<comment type="subcellular location">
    <subcellularLocation>
        <location evidence="8">Cytoplasm</location>
    </subcellularLocation>
</comment>
<keyword evidence="4 8" id="KW-0479">Metal-binding</keyword>
<keyword evidence="6 8" id="KW-0012">Acyltransferase</keyword>
<feature type="binding site" evidence="8">
    <location>
        <position position="125"/>
    </location>
    <ligand>
        <name>Fe cation</name>
        <dbReference type="ChEBI" id="CHEBI:24875"/>
    </ligand>
</feature>
<keyword evidence="3 8" id="KW-0819">tRNA processing</keyword>
<dbReference type="Proteomes" id="UP000463051">
    <property type="component" value="Unassembled WGS sequence"/>
</dbReference>
<dbReference type="HAMAP" id="MF_01445">
    <property type="entry name" value="TsaD"/>
    <property type="match status" value="1"/>
</dbReference>
<accession>A0A7X2H124</accession>
<dbReference type="RefSeq" id="WP_154116297.1">
    <property type="nucleotide sequence ID" value="NZ_WJXB01000001.1"/>
</dbReference>
<dbReference type="AlphaFoldDB" id="A0A7X2H124"/>
<dbReference type="CDD" id="cd24133">
    <property type="entry name" value="ASKHA_NBD_TsaD_bac"/>
    <property type="match status" value="1"/>
</dbReference>
<feature type="binding site" evidence="8">
    <location>
        <begin position="143"/>
        <end position="147"/>
    </location>
    <ligand>
        <name>substrate</name>
    </ligand>
</feature>
<evidence type="ECO:0000256" key="4">
    <source>
        <dbReference type="ARBA" id="ARBA00022723"/>
    </source>
</evidence>
<comment type="similarity">
    <text evidence="8">Belongs to the KAE1 / TsaD family.</text>
</comment>
<comment type="function">
    <text evidence="8">Required for the formation of a threonylcarbamoyl group on adenosine at position 37 (t(6)A37) in tRNAs that read codons beginning with adenine. Is involved in the transfer of the threonylcarbamoyl moiety of threonylcarbamoyl-AMP (TC-AMP) to the N6 group of A37, together with TsaE and TsaB. TsaD likely plays a direct catalytic role in this reaction.</text>
</comment>
<evidence type="ECO:0000313" key="10">
    <source>
        <dbReference type="EMBL" id="MRN51602.1"/>
    </source>
</evidence>
<dbReference type="SUPFAM" id="SSF53067">
    <property type="entry name" value="Actin-like ATPase domain"/>
    <property type="match status" value="1"/>
</dbReference>
<dbReference type="Gene3D" id="3.30.420.40">
    <property type="match status" value="2"/>
</dbReference>
<dbReference type="GO" id="GO:0061711">
    <property type="term" value="F:tRNA N(6)-L-threonylcarbamoyladenine synthase activity"/>
    <property type="evidence" value="ECO:0007669"/>
    <property type="project" value="UniProtKB-EC"/>
</dbReference>
<keyword evidence="11" id="KW-1185">Reference proteome</keyword>
<evidence type="ECO:0000256" key="3">
    <source>
        <dbReference type="ARBA" id="ARBA00022694"/>
    </source>
</evidence>
<keyword evidence="2 8" id="KW-0808">Transferase</keyword>
<feature type="binding site" evidence="8">
    <location>
        <position position="193"/>
    </location>
    <ligand>
        <name>substrate</name>
    </ligand>
</feature>
<dbReference type="PANTHER" id="PTHR11735:SF6">
    <property type="entry name" value="TRNA N6-ADENOSINE THREONYLCARBAMOYLTRANSFERASE, MITOCHONDRIAL"/>
    <property type="match status" value="1"/>
</dbReference>